<sequence length="522" mass="59960">MNISGTMNESSTISLSVCKRSKKLLSLLGEDLHEKEDVLSLALLSAIAGESIFMLGPPGVGKSMIARRLKYAFKGGDSFEYLMNRFSTPDEIFGPISISKLSKEDKYERLTDNYLPGSSVVFLDEIWKAGPSIQNALLTVLNEKVFRNGEQEIEVKVHALLSASNELPAKGEGLEAIWDRFLVRVYVDRIIDEQKFFDMITSSKLKNPVVREELKFDEKEVDSWSPIIDSLKVPNEVLSVISIIRKYIERYNQSTGPEPENNIYVSDRRWHKIVRLLRTSAFMNGRQRVDLSDCFLIANCIWHTPNQIDMVRQWVTRAVQKYGWSAKYSMETVKSQLETFERDVESKTKEEKELYVEAPTIVDGEYYLIEGFSSMNNRILADDFEMMGRGTNELMLYTSTGRNEAFTVGRISDTEIEVRIGHDYHKYKLKSAKEHKIGRVAMNVSDDVKNQLNKEADLLLNYLDKISHEIEDVRVSREEGVGKNIFLSENWRSLIDESLNDLWKQVLNYKLTTEKLKRSYGG</sequence>
<dbReference type="PANTHER" id="PTHR32204:SF0">
    <property type="entry name" value="ATPASE RAVA"/>
    <property type="match status" value="1"/>
</dbReference>
<dbReference type="InterPro" id="IPR050513">
    <property type="entry name" value="RavA_ATPases"/>
</dbReference>
<dbReference type="SUPFAM" id="SSF52540">
    <property type="entry name" value="P-loop containing nucleoside triphosphate hydrolases"/>
    <property type="match status" value="1"/>
</dbReference>
<dbReference type="InterPro" id="IPR045427">
    <property type="entry name" value="MoxR"/>
</dbReference>
<dbReference type="GO" id="GO:0005524">
    <property type="term" value="F:ATP binding"/>
    <property type="evidence" value="ECO:0007669"/>
    <property type="project" value="InterPro"/>
</dbReference>
<dbReference type="InterPro" id="IPR001270">
    <property type="entry name" value="ClpA/B"/>
</dbReference>
<gene>
    <name evidence="2" type="ORF">KMW28_19325</name>
</gene>
<dbReference type="Gene3D" id="3.40.50.300">
    <property type="entry name" value="P-loop containing nucleotide triphosphate hydrolases"/>
    <property type="match status" value="1"/>
</dbReference>
<dbReference type="KEGG" id="fya:KMW28_19325"/>
<dbReference type="Pfam" id="PF20030">
    <property type="entry name" value="bpMoxR"/>
    <property type="match status" value="1"/>
</dbReference>
<keyword evidence="3" id="KW-1185">Reference proteome</keyword>
<organism evidence="2 3">
    <name type="scientific">Flammeovirga yaeyamensis</name>
    <dbReference type="NCBI Taxonomy" id="367791"/>
    <lineage>
        <taxon>Bacteria</taxon>
        <taxon>Pseudomonadati</taxon>
        <taxon>Bacteroidota</taxon>
        <taxon>Cytophagia</taxon>
        <taxon>Cytophagales</taxon>
        <taxon>Flammeovirgaceae</taxon>
        <taxon>Flammeovirga</taxon>
    </lineage>
</organism>
<dbReference type="EMBL" id="CP076132">
    <property type="protein sequence ID" value="QWG01768.1"/>
    <property type="molecule type" value="Genomic_DNA"/>
</dbReference>
<dbReference type="InterPro" id="IPR027417">
    <property type="entry name" value="P-loop_NTPase"/>
</dbReference>
<proteinExistence type="predicted"/>
<dbReference type="Proteomes" id="UP000678679">
    <property type="component" value="Chromosome 1"/>
</dbReference>
<accession>A0AAX1N2F8</accession>
<reference evidence="2 3" key="1">
    <citation type="submission" date="2021-05" db="EMBL/GenBank/DDBJ databases">
        <title>Comparative genomic studies on the polysaccharide-degrading batcterial strains of the Flammeovirga genus.</title>
        <authorList>
            <person name="Zewei F."/>
            <person name="Zheng Z."/>
            <person name="Yu L."/>
            <person name="Ruyue G."/>
            <person name="Yanhong M."/>
            <person name="Yuanyuan C."/>
            <person name="Jingyan G."/>
            <person name="Wenjun H."/>
        </authorList>
    </citation>
    <scope>NUCLEOTIDE SEQUENCE [LARGE SCALE GENOMIC DNA]</scope>
    <source>
        <strain evidence="2 3">NBRC:100898</strain>
    </source>
</reference>
<name>A0AAX1N2F8_9BACT</name>
<dbReference type="CDD" id="cd00009">
    <property type="entry name" value="AAA"/>
    <property type="match status" value="1"/>
</dbReference>
<dbReference type="AlphaFoldDB" id="A0AAX1N2F8"/>
<dbReference type="Pfam" id="PF17868">
    <property type="entry name" value="AAA_lid_8"/>
    <property type="match status" value="1"/>
</dbReference>
<dbReference type="RefSeq" id="WP_169665957.1">
    <property type="nucleotide sequence ID" value="NZ_CP076132.1"/>
</dbReference>
<feature type="domain" description="AAA+ ATPase" evidence="1">
    <location>
        <begin position="48"/>
        <end position="192"/>
    </location>
</feature>
<evidence type="ECO:0000313" key="2">
    <source>
        <dbReference type="EMBL" id="QWG01768.1"/>
    </source>
</evidence>
<dbReference type="PRINTS" id="PR00300">
    <property type="entry name" value="CLPPROTEASEA"/>
</dbReference>
<dbReference type="PANTHER" id="PTHR32204">
    <property type="entry name" value="ATPASE RAVA"/>
    <property type="match status" value="1"/>
</dbReference>
<evidence type="ECO:0000313" key="3">
    <source>
        <dbReference type="Proteomes" id="UP000678679"/>
    </source>
</evidence>
<protein>
    <submittedName>
        <fullName evidence="2">AAA family ATPase</fullName>
    </submittedName>
</protein>
<dbReference type="InterPro" id="IPR041538">
    <property type="entry name" value="RavA-like_AAA_lid"/>
</dbReference>
<dbReference type="InterPro" id="IPR003593">
    <property type="entry name" value="AAA+_ATPase"/>
</dbReference>
<dbReference type="SMART" id="SM00382">
    <property type="entry name" value="AAA"/>
    <property type="match status" value="1"/>
</dbReference>
<evidence type="ECO:0000259" key="1">
    <source>
        <dbReference type="SMART" id="SM00382"/>
    </source>
</evidence>